<organism evidence="1 2">
    <name type="scientific">Eumeta variegata</name>
    <name type="common">Bagworm moth</name>
    <name type="synonym">Eumeta japonica</name>
    <dbReference type="NCBI Taxonomy" id="151549"/>
    <lineage>
        <taxon>Eukaryota</taxon>
        <taxon>Metazoa</taxon>
        <taxon>Ecdysozoa</taxon>
        <taxon>Arthropoda</taxon>
        <taxon>Hexapoda</taxon>
        <taxon>Insecta</taxon>
        <taxon>Pterygota</taxon>
        <taxon>Neoptera</taxon>
        <taxon>Endopterygota</taxon>
        <taxon>Lepidoptera</taxon>
        <taxon>Glossata</taxon>
        <taxon>Ditrysia</taxon>
        <taxon>Tineoidea</taxon>
        <taxon>Psychidae</taxon>
        <taxon>Oiketicinae</taxon>
        <taxon>Eumeta</taxon>
    </lineage>
</organism>
<name>A0A4C1VGZ7_EUMVA</name>
<proteinExistence type="predicted"/>
<reference evidence="1 2" key="1">
    <citation type="journal article" date="2019" name="Commun. Biol.">
        <title>The bagworm genome reveals a unique fibroin gene that provides high tensile strength.</title>
        <authorList>
            <person name="Kono N."/>
            <person name="Nakamura H."/>
            <person name="Ohtoshi R."/>
            <person name="Tomita M."/>
            <person name="Numata K."/>
            <person name="Arakawa K."/>
        </authorList>
    </citation>
    <scope>NUCLEOTIDE SEQUENCE [LARGE SCALE GENOMIC DNA]</scope>
</reference>
<dbReference type="Proteomes" id="UP000299102">
    <property type="component" value="Unassembled WGS sequence"/>
</dbReference>
<comment type="caution">
    <text evidence="1">The sequence shown here is derived from an EMBL/GenBank/DDBJ whole genome shotgun (WGS) entry which is preliminary data.</text>
</comment>
<protein>
    <submittedName>
        <fullName evidence="1">Uncharacterized protein</fullName>
    </submittedName>
</protein>
<keyword evidence="2" id="KW-1185">Reference proteome</keyword>
<evidence type="ECO:0000313" key="2">
    <source>
        <dbReference type="Proteomes" id="UP000299102"/>
    </source>
</evidence>
<sequence>MHWASVEMIDRTVFLNDTYIQQWVLSGMSRILRACGPLQSRQSPHAPPVDTCNIGQMRCRPFKKDCAPFLKTPLSKFIGIENNAGGRSFQYITVRSRKYLMKRTIAECRPSKWRLMVFPASGTTTELSDRNKIE</sequence>
<dbReference type="AlphaFoldDB" id="A0A4C1VGZ7"/>
<evidence type="ECO:0000313" key="1">
    <source>
        <dbReference type="EMBL" id="GBP37839.1"/>
    </source>
</evidence>
<accession>A0A4C1VGZ7</accession>
<dbReference type="EMBL" id="BGZK01000339">
    <property type="protein sequence ID" value="GBP37839.1"/>
    <property type="molecule type" value="Genomic_DNA"/>
</dbReference>
<gene>
    <name evidence="1" type="ORF">EVAR_21682_1</name>
</gene>